<evidence type="ECO:0000313" key="5">
    <source>
        <dbReference type="Proteomes" id="UP001230188"/>
    </source>
</evidence>
<feature type="transmembrane region" description="Helical" evidence="2">
    <location>
        <begin position="886"/>
        <end position="916"/>
    </location>
</feature>
<name>A0AAD7UFI8_9STRA</name>
<keyword evidence="2" id="KW-0472">Membrane</keyword>
<evidence type="ECO:0000256" key="2">
    <source>
        <dbReference type="SAM" id="Phobius"/>
    </source>
</evidence>
<feature type="transmembrane region" description="Helical" evidence="2">
    <location>
        <begin position="1040"/>
        <end position="1058"/>
    </location>
</feature>
<evidence type="ECO:0000259" key="3">
    <source>
        <dbReference type="PROSITE" id="PS50003"/>
    </source>
</evidence>
<keyword evidence="2" id="KW-1133">Transmembrane helix</keyword>
<dbReference type="SUPFAM" id="SSF49562">
    <property type="entry name" value="C2 domain (Calcium/lipid-binding domain, CaLB)"/>
    <property type="match status" value="1"/>
</dbReference>
<feature type="region of interest" description="Disordered" evidence="1">
    <location>
        <begin position="1"/>
        <end position="24"/>
    </location>
</feature>
<evidence type="ECO:0000256" key="1">
    <source>
        <dbReference type="SAM" id="MobiDB-lite"/>
    </source>
</evidence>
<dbReference type="SMART" id="SM00233">
    <property type="entry name" value="PH"/>
    <property type="match status" value="1"/>
</dbReference>
<gene>
    <name evidence="4" type="ORF">CTAYLR_001000</name>
</gene>
<dbReference type="InterPro" id="IPR001849">
    <property type="entry name" value="PH_domain"/>
</dbReference>
<dbReference type="InterPro" id="IPR011993">
    <property type="entry name" value="PH-like_dom_sf"/>
</dbReference>
<dbReference type="EMBL" id="JAQMWT010000322">
    <property type="protein sequence ID" value="KAJ8604766.1"/>
    <property type="molecule type" value="Genomic_DNA"/>
</dbReference>
<organism evidence="4 5">
    <name type="scientific">Chrysophaeum taylorii</name>
    <dbReference type="NCBI Taxonomy" id="2483200"/>
    <lineage>
        <taxon>Eukaryota</taxon>
        <taxon>Sar</taxon>
        <taxon>Stramenopiles</taxon>
        <taxon>Ochrophyta</taxon>
        <taxon>Pelagophyceae</taxon>
        <taxon>Pelagomonadales</taxon>
        <taxon>Pelagomonadaceae</taxon>
        <taxon>Chrysophaeum</taxon>
    </lineage>
</organism>
<accession>A0AAD7UFI8</accession>
<dbReference type="Gene3D" id="2.60.40.150">
    <property type="entry name" value="C2 domain"/>
    <property type="match status" value="1"/>
</dbReference>
<dbReference type="Proteomes" id="UP001230188">
    <property type="component" value="Unassembled WGS sequence"/>
</dbReference>
<dbReference type="SUPFAM" id="SSF50729">
    <property type="entry name" value="PH domain-like"/>
    <property type="match status" value="1"/>
</dbReference>
<feature type="compositionally biased region" description="Acidic residues" evidence="1">
    <location>
        <begin position="10"/>
        <end position="20"/>
    </location>
</feature>
<dbReference type="Pfam" id="PF00169">
    <property type="entry name" value="PH"/>
    <property type="match status" value="1"/>
</dbReference>
<feature type="domain" description="PH" evidence="3">
    <location>
        <begin position="56"/>
        <end position="172"/>
    </location>
</feature>
<dbReference type="Gene3D" id="2.30.29.30">
    <property type="entry name" value="Pleckstrin-homology domain (PH domain)/Phosphotyrosine-binding domain (PTB)"/>
    <property type="match status" value="1"/>
</dbReference>
<dbReference type="Pfam" id="PF00168">
    <property type="entry name" value="C2"/>
    <property type="match status" value="2"/>
</dbReference>
<dbReference type="CDD" id="cd00030">
    <property type="entry name" value="C2"/>
    <property type="match status" value="1"/>
</dbReference>
<dbReference type="InterPro" id="IPR035892">
    <property type="entry name" value="C2_domain_sf"/>
</dbReference>
<evidence type="ECO:0000313" key="4">
    <source>
        <dbReference type="EMBL" id="KAJ8604766.1"/>
    </source>
</evidence>
<dbReference type="PROSITE" id="PS50003">
    <property type="entry name" value="PH_DOMAIN"/>
    <property type="match status" value="1"/>
</dbReference>
<dbReference type="InterPro" id="IPR000008">
    <property type="entry name" value="C2_dom"/>
</dbReference>
<sequence length="1167" mass="129962">MMLRRRKVEDEEEDEEEEELKVDMQHPRESILVTTPSLASRRGIDPKELRGETRRTLALDGFLHRKTRYGAWKERYFRTEGPYLLYYTTSLNEIKARRFDARKKKLGPYEYDSTGKAYSEMFDLRSPGTDISYGAHGALIVLCLGGAKKIEVKADSEADARRWVETLEKIRAFNEARKQRIGTFCVEIDGAYVVGPKVIHRCECTINGPEASETSSASRVEGIDDVAYENLDESLEAVSRAPDVKLRAEIPVYQASSVFRVTIRSLTEERQRNSLQGPVAISSSEGVASRDVSLFELQEEQAEVFFQGMGESKAKHGDHGNPASALEAEAEGQVVWPSKAPDGSSPAPGGFRWLALFEEDSSPEDQAPRVRGLVHCRLRYWEHVVQTIDLVGAHDRYEADDDSDLTEFKLDLLSGGMKRLEAVYEDMSAAGDAVMRLLQWERPLLSLACWVFLTTAVATMPDASTLVVFPLFALVGICFTLPHAISNRQFQVEGDQQFAKAADETHRRDIAEISLAVVAARDLVAPDSSFFVSTDPYAVVVQEPPPSKKLPQMLVGLTSVKNGTLSPEWVPGAPEKKNYDDDDDDGGGGGYAFSSSCSPSRPPEEGSSPVAVDQNEALKMVVGAHLSERILNDVLPEEPGGRNAVTLSESATKDFGDGAVVKPPVDFRSRWRVSSTLLSPATASWTWPILQEQIGHSLVPWHDAKGRVLIEIYDRDVASDDTFLGCCRIPIAKLFSYQHHLDEWFQLERYPDGDISSSDKNNNKATTSKKTAKKNAAIDASTAANFGSVRICARARVVDSASSLDLSPPSEKHRHHSSWQHAQAIRRSILEPEIRIRDDKKAGYVGQYKDVARSLKSMQDSVLMLATYLERFVALCTWVHPAKTLFVAFGLAAAVLLCLVIPNRVLVASLVAKLFLNGLFLKLRGQDNSEVPFKDPTYTQISNLLSSLPNATQRAAAYKIKRDVWTSQFKRHEKAVRISLQFAFRVRCQIHACIISKTSTLAGFTSAPTYGAIDESTRSTAADSARARRRPQQAVENKKWTYVYVVVVDAMVIIWQNVSAAADNKKPLLSLHIAGPPLVDEPPPSTWPDRPRGLTLVSLASRLPRASKIKDFYLALAPYDVETFAAAVHFEILDSANCRDHHKPTTHHFWRRSAPFFHPWQHQHHQH</sequence>
<dbReference type="AlphaFoldDB" id="A0AAD7UFI8"/>
<proteinExistence type="predicted"/>
<reference evidence="4" key="1">
    <citation type="submission" date="2023-01" db="EMBL/GenBank/DDBJ databases">
        <title>Metagenome sequencing of chrysophaentin producing Chrysophaeum taylorii.</title>
        <authorList>
            <person name="Davison J."/>
            <person name="Bewley C."/>
        </authorList>
    </citation>
    <scope>NUCLEOTIDE SEQUENCE</scope>
    <source>
        <strain evidence="4">NIES-1699</strain>
    </source>
</reference>
<protein>
    <recommendedName>
        <fullName evidence="3">PH domain-containing protein</fullName>
    </recommendedName>
</protein>
<comment type="caution">
    <text evidence="4">The sequence shown here is derived from an EMBL/GenBank/DDBJ whole genome shotgun (WGS) entry which is preliminary data.</text>
</comment>
<feature type="compositionally biased region" description="Low complexity" evidence="1">
    <location>
        <begin position="594"/>
        <end position="609"/>
    </location>
</feature>
<keyword evidence="5" id="KW-1185">Reference proteome</keyword>
<feature type="region of interest" description="Disordered" evidence="1">
    <location>
        <begin position="565"/>
        <end position="609"/>
    </location>
</feature>
<keyword evidence="2" id="KW-0812">Transmembrane</keyword>